<dbReference type="AlphaFoldDB" id="A0A6G7SJQ0"/>
<evidence type="ECO:0000256" key="4">
    <source>
        <dbReference type="ARBA" id="ARBA00023157"/>
    </source>
</evidence>
<evidence type="ECO:0000259" key="7">
    <source>
        <dbReference type="Pfam" id="PF00135"/>
    </source>
</evidence>
<evidence type="ECO:0000256" key="3">
    <source>
        <dbReference type="ARBA" id="ARBA00022801"/>
    </source>
</evidence>
<keyword evidence="6" id="KW-0732">Signal</keyword>
<protein>
    <recommendedName>
        <fullName evidence="6">Carboxylic ester hydrolase</fullName>
        <ecNumber evidence="6">3.1.1.-</ecNumber>
    </recommendedName>
</protein>
<dbReference type="SUPFAM" id="SSF53474">
    <property type="entry name" value="alpha/beta-Hydrolases"/>
    <property type="match status" value="1"/>
</dbReference>
<dbReference type="Gene3D" id="3.40.50.1820">
    <property type="entry name" value="alpha/beta hydrolase"/>
    <property type="match status" value="1"/>
</dbReference>
<evidence type="ECO:0000313" key="8">
    <source>
        <dbReference type="EMBL" id="QIK02108.1"/>
    </source>
</evidence>
<dbReference type="Pfam" id="PF00135">
    <property type="entry name" value="COesterase"/>
    <property type="match status" value="1"/>
</dbReference>
<feature type="domain" description="Carboxylesterase type B" evidence="7">
    <location>
        <begin position="20"/>
        <end position="529"/>
    </location>
</feature>
<sequence>MWAKLSFLILICDSAIPSSTQEVEIPQGKLRGDTRTNRDGGVFYSFKNIPYAKPPVGKLRFKAPEKAESWYGVRDATEELPQCLQILSSTSQGQEDCLYLNVYTSELPNDDVRSKAVMVYIYGGAFMAGDAREETYGPQFLLTKDVVVVILNYRIGIFGFLSLDDPNLGVTGNAGLKDQVLALKWVKENIEYFGGDPTNILLFGHSAGAMSVHLQLLSPMSEGLFHKALSQSGVSLSPLISKDLRNNAAIIAKYLNIQTARWPEMLNTLQEVSAENLVNAERALNNIGYPHLSLPIVEITSSNISTFLESEPVKIIRSGNFKKIPYLHGFTDADGLVIFSEVNDDGVSPLISNITQYIPLDLKITPQSEAEQNIVQKFKNFYYKGEESSRENITGDIQFFTDYAFAYPHYRVTVEQLKKTSNPIYLYYFSAITELNGVNPLNYQGVGHGADVNYLWYTGKTSQLGSIEDLVSRNMVNMWTNFAIYGNPTPKGFNYTWEPVQENHIKYLHISNEGFFLEENILQDNLQLWSDLYKKYYKSE</sequence>
<evidence type="ECO:0000256" key="2">
    <source>
        <dbReference type="ARBA" id="ARBA00022487"/>
    </source>
</evidence>
<comment type="similarity">
    <text evidence="1 6">Belongs to the type-B carboxylesterase/lipase family.</text>
</comment>
<evidence type="ECO:0000256" key="1">
    <source>
        <dbReference type="ARBA" id="ARBA00005964"/>
    </source>
</evidence>
<reference evidence="8" key="1">
    <citation type="submission" date="2019-08" db="EMBL/GenBank/DDBJ databases">
        <authorList>
            <person name="Yi J."/>
            <person name="Wang S."/>
            <person name="Xi J."/>
        </authorList>
    </citation>
    <scope>NUCLEOTIDE SEQUENCE</scope>
</reference>
<feature type="signal peptide" evidence="6">
    <location>
        <begin position="1"/>
        <end position="20"/>
    </location>
</feature>
<dbReference type="PROSITE" id="PS00122">
    <property type="entry name" value="CARBOXYLESTERASE_B_1"/>
    <property type="match status" value="1"/>
</dbReference>
<dbReference type="InterPro" id="IPR019826">
    <property type="entry name" value="Carboxylesterase_B_AS"/>
</dbReference>
<dbReference type="InterPro" id="IPR029058">
    <property type="entry name" value="AB_hydrolase_fold"/>
</dbReference>
<dbReference type="PANTHER" id="PTHR43142">
    <property type="entry name" value="CARBOXYLIC ESTER HYDROLASE"/>
    <property type="match status" value="1"/>
</dbReference>
<evidence type="ECO:0000256" key="6">
    <source>
        <dbReference type="RuleBase" id="RU361235"/>
    </source>
</evidence>
<keyword evidence="3 6" id="KW-0378">Hydrolase</keyword>
<name>A0A6G7SJQ0_HOLPA</name>
<keyword evidence="5" id="KW-0325">Glycoprotein</keyword>
<feature type="chain" id="PRO_5026376695" description="Carboxylic ester hydrolase" evidence="6">
    <location>
        <begin position="21"/>
        <end position="540"/>
    </location>
</feature>
<organism evidence="8">
    <name type="scientific">Holotrichia parallela</name>
    <name type="common">Dark black chafer beetle</name>
    <name type="synonym">Pedinotrichia parallela</name>
    <dbReference type="NCBI Taxonomy" id="93412"/>
    <lineage>
        <taxon>Eukaryota</taxon>
        <taxon>Metazoa</taxon>
        <taxon>Ecdysozoa</taxon>
        <taxon>Arthropoda</taxon>
        <taxon>Hexapoda</taxon>
        <taxon>Insecta</taxon>
        <taxon>Pterygota</taxon>
        <taxon>Neoptera</taxon>
        <taxon>Endopterygota</taxon>
        <taxon>Coleoptera</taxon>
        <taxon>Polyphaga</taxon>
        <taxon>Scarabaeiformia</taxon>
        <taxon>Scarabaeidae</taxon>
        <taxon>Melolonthinae</taxon>
        <taxon>Holotrichia</taxon>
    </lineage>
</organism>
<dbReference type="EC" id="3.1.1.-" evidence="6"/>
<evidence type="ECO:0000256" key="5">
    <source>
        <dbReference type="ARBA" id="ARBA00023180"/>
    </source>
</evidence>
<dbReference type="PANTHER" id="PTHR43142:SF1">
    <property type="entry name" value="CARBOXYLIC ESTER HYDROLASE"/>
    <property type="match status" value="1"/>
</dbReference>
<keyword evidence="2" id="KW-0719">Serine esterase</keyword>
<keyword evidence="4" id="KW-1015">Disulfide bond</keyword>
<dbReference type="GO" id="GO:0052689">
    <property type="term" value="F:carboxylic ester hydrolase activity"/>
    <property type="evidence" value="ECO:0007669"/>
    <property type="project" value="UniProtKB-KW"/>
</dbReference>
<proteinExistence type="evidence at transcript level"/>
<dbReference type="InterPro" id="IPR002018">
    <property type="entry name" value="CarbesteraseB"/>
</dbReference>
<accession>A0A6G7SJQ0</accession>
<dbReference type="EMBL" id="MN256345">
    <property type="protein sequence ID" value="QIK02108.1"/>
    <property type="molecule type" value="mRNA"/>
</dbReference>